<dbReference type="Proteomes" id="UP000275777">
    <property type="component" value="Chromosome"/>
</dbReference>
<dbReference type="SUPFAM" id="SSF56954">
    <property type="entry name" value="Outer membrane efflux proteins (OEP)"/>
    <property type="match status" value="1"/>
</dbReference>
<dbReference type="InterPro" id="IPR010131">
    <property type="entry name" value="MdtP/NodT-like"/>
</dbReference>
<sequence length="142" mass="14730">MTLAGLLNAPARALSLALDASLPALDGGAAKAGVDQAEAQRLAALAAYEKALQNGFREVAGALSQRQALAEEKQARQAALASAEGSLRLAEARYRQGLDGYLSLLEAQRTAQAARLQWVGAHLAEAENMAALYRSLGGGLES</sequence>
<organism evidence="2 3">
    <name type="scientific">Chromobacterium violaceum</name>
    <dbReference type="NCBI Taxonomy" id="536"/>
    <lineage>
        <taxon>Bacteria</taxon>
        <taxon>Pseudomonadati</taxon>
        <taxon>Pseudomonadota</taxon>
        <taxon>Betaproteobacteria</taxon>
        <taxon>Neisseriales</taxon>
        <taxon>Chromobacteriaceae</taxon>
        <taxon>Chromobacterium</taxon>
    </lineage>
</organism>
<dbReference type="InterPro" id="IPR003423">
    <property type="entry name" value="OMP_efflux"/>
</dbReference>
<evidence type="ECO:0000313" key="2">
    <source>
        <dbReference type="EMBL" id="VEB42691.1"/>
    </source>
</evidence>
<protein>
    <submittedName>
        <fullName evidence="2">Outer membrane protein oprM</fullName>
    </submittedName>
</protein>
<dbReference type="PANTHER" id="PTHR30203:SF32">
    <property type="entry name" value="CATION EFFLUX SYSTEM PROTEIN CUSC"/>
    <property type="match status" value="1"/>
</dbReference>
<dbReference type="EMBL" id="LR134182">
    <property type="protein sequence ID" value="VEB42691.1"/>
    <property type="molecule type" value="Genomic_DNA"/>
</dbReference>
<accession>A0A447TCW7</accession>
<evidence type="ECO:0000256" key="1">
    <source>
        <dbReference type="ARBA" id="ARBA00007613"/>
    </source>
</evidence>
<dbReference type="PANTHER" id="PTHR30203">
    <property type="entry name" value="OUTER MEMBRANE CATION EFFLUX PROTEIN"/>
    <property type="match status" value="1"/>
</dbReference>
<gene>
    <name evidence="2" type="primary">oprM_3</name>
    <name evidence="2" type="ORF">NCTC9695_03141</name>
</gene>
<dbReference type="Gene3D" id="2.20.200.10">
    <property type="entry name" value="Outer membrane efflux proteins (OEP)"/>
    <property type="match status" value="1"/>
</dbReference>
<name>A0A447TCW7_CHRVL</name>
<comment type="similarity">
    <text evidence="1">Belongs to the outer membrane factor (OMF) (TC 1.B.17) family.</text>
</comment>
<dbReference type="Pfam" id="PF02321">
    <property type="entry name" value="OEP"/>
    <property type="match status" value="1"/>
</dbReference>
<dbReference type="AlphaFoldDB" id="A0A447TCW7"/>
<reference evidence="2 3" key="1">
    <citation type="submission" date="2018-12" db="EMBL/GenBank/DDBJ databases">
        <authorList>
            <consortium name="Pathogen Informatics"/>
        </authorList>
    </citation>
    <scope>NUCLEOTIDE SEQUENCE [LARGE SCALE GENOMIC DNA]</scope>
    <source>
        <strain evidence="2 3">NCTC9695</strain>
    </source>
</reference>
<dbReference type="GO" id="GO:0015562">
    <property type="term" value="F:efflux transmembrane transporter activity"/>
    <property type="evidence" value="ECO:0007669"/>
    <property type="project" value="InterPro"/>
</dbReference>
<dbReference type="Gene3D" id="1.20.1600.10">
    <property type="entry name" value="Outer membrane efflux proteins (OEP)"/>
    <property type="match status" value="1"/>
</dbReference>
<proteinExistence type="inferred from homology"/>
<evidence type="ECO:0000313" key="3">
    <source>
        <dbReference type="Proteomes" id="UP000275777"/>
    </source>
</evidence>